<name>A0A0U0ZNB2_9MYCO</name>
<protein>
    <recommendedName>
        <fullName evidence="5">DUF3558 domain-containing protein</fullName>
    </recommendedName>
</protein>
<dbReference type="InterPro" id="IPR024520">
    <property type="entry name" value="DUF3558"/>
</dbReference>
<dbReference type="AlphaFoldDB" id="A0A0U0ZNB2"/>
<evidence type="ECO:0000313" key="3">
    <source>
        <dbReference type="EMBL" id="CPV57009.1"/>
    </source>
</evidence>
<evidence type="ECO:0008006" key="5">
    <source>
        <dbReference type="Google" id="ProtNLM"/>
    </source>
</evidence>
<dbReference type="PROSITE" id="PS51257">
    <property type="entry name" value="PROKAR_LIPOPROTEIN"/>
    <property type="match status" value="1"/>
</dbReference>
<gene>
    <name evidence="3" type="ORF">ERS075579_02870</name>
</gene>
<proteinExistence type="predicted"/>
<feature type="signal peptide" evidence="2">
    <location>
        <begin position="1"/>
        <end position="24"/>
    </location>
</feature>
<feature type="region of interest" description="Disordered" evidence="1">
    <location>
        <begin position="64"/>
        <end position="91"/>
    </location>
</feature>
<reference evidence="3 4" key="1">
    <citation type="submission" date="2015-03" db="EMBL/GenBank/DDBJ databases">
        <authorList>
            <person name="Murphy D."/>
        </authorList>
    </citation>
    <scope>NUCLEOTIDE SEQUENCE [LARGE SCALE GENOMIC DNA]</scope>
    <source>
        <strain evidence="3 4">PAP088</strain>
    </source>
</reference>
<keyword evidence="2" id="KW-0732">Signal</keyword>
<organism evidence="3 4">
    <name type="scientific">Mycobacteroides abscessus</name>
    <dbReference type="NCBI Taxonomy" id="36809"/>
    <lineage>
        <taxon>Bacteria</taxon>
        <taxon>Bacillati</taxon>
        <taxon>Actinomycetota</taxon>
        <taxon>Actinomycetes</taxon>
        <taxon>Mycobacteriales</taxon>
        <taxon>Mycobacteriaceae</taxon>
        <taxon>Mycobacteroides</taxon>
    </lineage>
</organism>
<evidence type="ECO:0000256" key="1">
    <source>
        <dbReference type="SAM" id="MobiDB-lite"/>
    </source>
</evidence>
<sequence>MATSRYEWVVAALSTALLASCSHSGIQSTAASTTTATTSAVATNAKGRPTVSYDPCKQIPASVIAQQKLDRRPPRPNRSSDGETENNTCGYLAPEDYGVTVAASNYTLDMDKKTYPNSTALDIGGRPARSFFLFDGNTDTCAIDIAAPFGTYGVKVDSTSGKFGQFPDCLTAARAHLDAFLPYFPA</sequence>
<dbReference type="EMBL" id="CSWP01000005">
    <property type="protein sequence ID" value="CPV57009.1"/>
    <property type="molecule type" value="Genomic_DNA"/>
</dbReference>
<dbReference type="Pfam" id="PF12079">
    <property type="entry name" value="DUF3558"/>
    <property type="match status" value="1"/>
</dbReference>
<feature type="compositionally biased region" description="Basic and acidic residues" evidence="1">
    <location>
        <begin position="68"/>
        <end position="81"/>
    </location>
</feature>
<evidence type="ECO:0000256" key="2">
    <source>
        <dbReference type="SAM" id="SignalP"/>
    </source>
</evidence>
<dbReference type="Proteomes" id="UP000045782">
    <property type="component" value="Unassembled WGS sequence"/>
</dbReference>
<accession>A0A0U0ZNB2</accession>
<dbReference type="RefSeq" id="WP_016896112.1">
    <property type="nucleotide sequence ID" value="NZ_CSWP01000005.1"/>
</dbReference>
<feature type="chain" id="PRO_5039397545" description="DUF3558 domain-containing protein" evidence="2">
    <location>
        <begin position="25"/>
        <end position="186"/>
    </location>
</feature>
<evidence type="ECO:0000313" key="4">
    <source>
        <dbReference type="Proteomes" id="UP000045782"/>
    </source>
</evidence>